<proteinExistence type="predicted"/>
<accession>U5BP36</accession>
<name>U5BP36_9BACT</name>
<keyword evidence="2" id="KW-1185">Reference proteome</keyword>
<evidence type="ECO:0000313" key="2">
    <source>
        <dbReference type="Proteomes" id="UP000016843"/>
    </source>
</evidence>
<dbReference type="EMBL" id="AWXR01000029">
    <property type="protein sequence ID" value="ERM82315.1"/>
    <property type="molecule type" value="Genomic_DNA"/>
</dbReference>
<organism evidence="1 2">
    <name type="scientific">Rhodonellum psychrophilum GCM71 = DSM 17998</name>
    <dbReference type="NCBI Taxonomy" id="1123057"/>
    <lineage>
        <taxon>Bacteria</taxon>
        <taxon>Pseudomonadati</taxon>
        <taxon>Bacteroidota</taxon>
        <taxon>Cytophagia</taxon>
        <taxon>Cytophagales</taxon>
        <taxon>Cytophagaceae</taxon>
        <taxon>Rhodonellum</taxon>
    </lineage>
</organism>
<protein>
    <submittedName>
        <fullName evidence="1">Uncharacterized protein</fullName>
    </submittedName>
</protein>
<reference evidence="1 2" key="1">
    <citation type="journal article" date="2013" name="Genome Announc.">
        <title>Draft Genome Sequence of the Psychrophilic and Alkaliphilic Rhodonellum psychrophilum Strain GCM71T.</title>
        <authorList>
            <person name="Hauptmann A.L."/>
            <person name="Glaring M.A."/>
            <person name="Hallin P.F."/>
            <person name="Prieme A."/>
            <person name="Stougaard P."/>
        </authorList>
    </citation>
    <scope>NUCLEOTIDE SEQUENCE [LARGE SCALE GENOMIC DNA]</scope>
    <source>
        <strain evidence="1 2">GCM71</strain>
    </source>
</reference>
<sequence>MASSFFNLSGEIPTLLGEAAVRSGELLMEGVWADAKKPQQESANAMENLFIWRWLSTFVVFFLIQK</sequence>
<dbReference type="AlphaFoldDB" id="U5BP36"/>
<dbReference type="Proteomes" id="UP000016843">
    <property type="component" value="Unassembled WGS sequence"/>
</dbReference>
<gene>
    <name evidence="1" type="ORF">P872_18675</name>
</gene>
<comment type="caution">
    <text evidence="1">The sequence shown here is derived from an EMBL/GenBank/DDBJ whole genome shotgun (WGS) entry which is preliminary data.</text>
</comment>
<evidence type="ECO:0000313" key="1">
    <source>
        <dbReference type="EMBL" id="ERM82315.1"/>
    </source>
</evidence>